<dbReference type="GO" id="GO:0006412">
    <property type="term" value="P:translation"/>
    <property type="evidence" value="ECO:0007669"/>
    <property type="project" value="UniProtKB-UniRule"/>
</dbReference>
<organism evidence="7 8">
    <name type="scientific">Candidatus Roizmanbacteria bacterium CG_4_10_14_0_2_um_filter_36_9</name>
    <dbReference type="NCBI Taxonomy" id="1974823"/>
    <lineage>
        <taxon>Bacteria</taxon>
        <taxon>Candidatus Roizmaniibacteriota</taxon>
    </lineage>
</organism>
<dbReference type="CDD" id="cd01425">
    <property type="entry name" value="RPS2"/>
    <property type="match status" value="1"/>
</dbReference>
<dbReference type="GO" id="GO:0003735">
    <property type="term" value="F:structural constituent of ribosome"/>
    <property type="evidence" value="ECO:0007669"/>
    <property type="project" value="InterPro"/>
</dbReference>
<name>A0A2M7U4X7_9BACT</name>
<dbReference type="Proteomes" id="UP000230027">
    <property type="component" value="Unassembled WGS sequence"/>
</dbReference>
<gene>
    <name evidence="5 7" type="primary">rpsB</name>
    <name evidence="7" type="ORF">COY14_01625</name>
</gene>
<dbReference type="PRINTS" id="PR00395">
    <property type="entry name" value="RIBOSOMALS2"/>
</dbReference>
<dbReference type="Gene3D" id="1.10.287.610">
    <property type="entry name" value="Helix hairpin bin"/>
    <property type="match status" value="1"/>
</dbReference>
<dbReference type="GO" id="GO:0022627">
    <property type="term" value="C:cytosolic small ribosomal subunit"/>
    <property type="evidence" value="ECO:0007669"/>
    <property type="project" value="TreeGrafter"/>
</dbReference>
<dbReference type="InterPro" id="IPR001865">
    <property type="entry name" value="Ribosomal_uS2"/>
</dbReference>
<evidence type="ECO:0000313" key="8">
    <source>
        <dbReference type="Proteomes" id="UP000230027"/>
    </source>
</evidence>
<dbReference type="SUPFAM" id="SSF52313">
    <property type="entry name" value="Ribosomal protein S2"/>
    <property type="match status" value="1"/>
</dbReference>
<dbReference type="PANTHER" id="PTHR12534:SF0">
    <property type="entry name" value="SMALL RIBOSOMAL SUBUNIT PROTEIN US2M"/>
    <property type="match status" value="1"/>
</dbReference>
<evidence type="ECO:0000256" key="6">
    <source>
        <dbReference type="RuleBase" id="RU003631"/>
    </source>
</evidence>
<accession>A0A2M7U4X7</accession>
<reference evidence="8" key="1">
    <citation type="submission" date="2017-09" db="EMBL/GenBank/DDBJ databases">
        <title>Depth-based differentiation of microbial function through sediment-hosted aquifers and enrichment of novel symbionts in the deep terrestrial subsurface.</title>
        <authorList>
            <person name="Probst A.J."/>
            <person name="Ladd B."/>
            <person name="Jarett J.K."/>
            <person name="Geller-Mcgrath D.E."/>
            <person name="Sieber C.M.K."/>
            <person name="Emerson J.B."/>
            <person name="Anantharaman K."/>
            <person name="Thomas B.C."/>
            <person name="Malmstrom R."/>
            <person name="Stieglmeier M."/>
            <person name="Klingl A."/>
            <person name="Woyke T."/>
            <person name="Ryan C.M."/>
            <person name="Banfield J.F."/>
        </authorList>
    </citation>
    <scope>NUCLEOTIDE SEQUENCE [LARGE SCALE GENOMIC DNA]</scope>
</reference>
<evidence type="ECO:0000256" key="1">
    <source>
        <dbReference type="ARBA" id="ARBA00006242"/>
    </source>
</evidence>
<evidence type="ECO:0000313" key="7">
    <source>
        <dbReference type="EMBL" id="PIZ65823.1"/>
    </source>
</evidence>
<protein>
    <recommendedName>
        <fullName evidence="4 5">Small ribosomal subunit protein uS2</fullName>
    </recommendedName>
</protein>
<proteinExistence type="inferred from homology"/>
<dbReference type="PANTHER" id="PTHR12534">
    <property type="entry name" value="30S RIBOSOMAL PROTEIN S2 PROKARYOTIC AND ORGANELLAR"/>
    <property type="match status" value="1"/>
</dbReference>
<evidence type="ECO:0000256" key="3">
    <source>
        <dbReference type="ARBA" id="ARBA00023274"/>
    </source>
</evidence>
<dbReference type="Gene3D" id="3.40.50.10490">
    <property type="entry name" value="Glucose-6-phosphate isomerase like protein, domain 1"/>
    <property type="match status" value="1"/>
</dbReference>
<evidence type="ECO:0000256" key="4">
    <source>
        <dbReference type="ARBA" id="ARBA00035256"/>
    </source>
</evidence>
<evidence type="ECO:0000256" key="2">
    <source>
        <dbReference type="ARBA" id="ARBA00022980"/>
    </source>
</evidence>
<dbReference type="Pfam" id="PF00318">
    <property type="entry name" value="Ribosomal_S2"/>
    <property type="match status" value="1"/>
</dbReference>
<evidence type="ECO:0000256" key="5">
    <source>
        <dbReference type="HAMAP-Rule" id="MF_00291"/>
    </source>
</evidence>
<sequence>MINSAQQKEVEKLFELGAHLGHKKSRLHPKARKNVYQMINGTSIIDLTATIEQLDKAKKYLAEAAKEGKQILVVGTKKTANQFVKDYCGSNNIPFITTKWLPGLLTNFKTIMENVKKLKEYQELQLSKEFEQIVKHERTKMIKDTAKLERLYSGIKNINKRPDIMVMVDIKKEKNAVKEAQSYNIPIVAIADTNANPETIEYPVVANDDDIEVVVYLMKQLLDAYVGKIKKTQKTVVESPKVEETKETIKGKVKNEPKTIKKEVKNDK</sequence>
<dbReference type="EMBL" id="PFOD01000034">
    <property type="protein sequence ID" value="PIZ65823.1"/>
    <property type="molecule type" value="Genomic_DNA"/>
</dbReference>
<comment type="similarity">
    <text evidence="1 5 6">Belongs to the universal ribosomal protein uS2 family.</text>
</comment>
<dbReference type="InterPro" id="IPR023591">
    <property type="entry name" value="Ribosomal_uS2_flav_dom_sf"/>
</dbReference>
<comment type="caution">
    <text evidence="7">The sequence shown here is derived from an EMBL/GenBank/DDBJ whole genome shotgun (WGS) entry which is preliminary data.</text>
</comment>
<dbReference type="InterPro" id="IPR005706">
    <property type="entry name" value="Ribosomal_uS2_bac/mit/plastid"/>
</dbReference>
<dbReference type="HAMAP" id="MF_00291_B">
    <property type="entry name" value="Ribosomal_uS2_B"/>
    <property type="match status" value="1"/>
</dbReference>
<keyword evidence="3 5" id="KW-0687">Ribonucleoprotein</keyword>
<dbReference type="PROSITE" id="PS00963">
    <property type="entry name" value="RIBOSOMAL_S2_2"/>
    <property type="match status" value="1"/>
</dbReference>
<keyword evidence="2 5" id="KW-0689">Ribosomal protein</keyword>
<dbReference type="NCBIfam" id="TIGR01011">
    <property type="entry name" value="rpsB_bact"/>
    <property type="match status" value="1"/>
</dbReference>
<dbReference type="AlphaFoldDB" id="A0A2M7U4X7"/>
<dbReference type="InterPro" id="IPR018130">
    <property type="entry name" value="Ribosomal_uS2_CS"/>
</dbReference>